<organism evidence="1 2">
    <name type="scientific">Canavalia gladiata</name>
    <name type="common">Sword bean</name>
    <name type="synonym">Dolichos gladiatus</name>
    <dbReference type="NCBI Taxonomy" id="3824"/>
    <lineage>
        <taxon>Eukaryota</taxon>
        <taxon>Viridiplantae</taxon>
        <taxon>Streptophyta</taxon>
        <taxon>Embryophyta</taxon>
        <taxon>Tracheophyta</taxon>
        <taxon>Spermatophyta</taxon>
        <taxon>Magnoliopsida</taxon>
        <taxon>eudicotyledons</taxon>
        <taxon>Gunneridae</taxon>
        <taxon>Pentapetalae</taxon>
        <taxon>rosids</taxon>
        <taxon>fabids</taxon>
        <taxon>Fabales</taxon>
        <taxon>Fabaceae</taxon>
        <taxon>Papilionoideae</taxon>
        <taxon>50 kb inversion clade</taxon>
        <taxon>NPAAA clade</taxon>
        <taxon>indigoferoid/millettioid clade</taxon>
        <taxon>Phaseoleae</taxon>
        <taxon>Canavalia</taxon>
    </lineage>
</organism>
<reference evidence="1 2" key="1">
    <citation type="submission" date="2024-01" db="EMBL/GenBank/DDBJ databases">
        <title>The genomes of 5 underutilized Papilionoideae crops provide insights into root nodulation and disease resistanc.</title>
        <authorList>
            <person name="Jiang F."/>
        </authorList>
    </citation>
    <scope>NUCLEOTIDE SEQUENCE [LARGE SCALE GENOMIC DNA]</scope>
    <source>
        <strain evidence="1">LVBAO_FW01</strain>
        <tissue evidence="1">Leaves</tissue>
    </source>
</reference>
<comment type="caution">
    <text evidence="1">The sequence shown here is derived from an EMBL/GenBank/DDBJ whole genome shotgun (WGS) entry which is preliminary data.</text>
</comment>
<keyword evidence="2" id="KW-1185">Reference proteome</keyword>
<dbReference type="AlphaFoldDB" id="A0AAN9K0M8"/>
<dbReference type="Proteomes" id="UP001367508">
    <property type="component" value="Unassembled WGS sequence"/>
</dbReference>
<sequence>MRSALITVLHIGISKVESLYWFRINIVLAFTCESGQAQVYKVLISELNYPGSSLYANNQLPNLMHGQGACMRFAYFT</sequence>
<dbReference type="EMBL" id="JAYMYQ010000010">
    <property type="protein sequence ID" value="KAK7308303.1"/>
    <property type="molecule type" value="Genomic_DNA"/>
</dbReference>
<name>A0AAN9K0M8_CANGL</name>
<evidence type="ECO:0000313" key="2">
    <source>
        <dbReference type="Proteomes" id="UP001367508"/>
    </source>
</evidence>
<evidence type="ECO:0000313" key="1">
    <source>
        <dbReference type="EMBL" id="KAK7308303.1"/>
    </source>
</evidence>
<protein>
    <submittedName>
        <fullName evidence="1">Uncharacterized protein</fullName>
    </submittedName>
</protein>
<accession>A0AAN9K0M8</accession>
<gene>
    <name evidence="1" type="ORF">VNO77_41905</name>
</gene>
<proteinExistence type="predicted"/>